<keyword evidence="1" id="KW-0472">Membrane</keyword>
<dbReference type="AlphaFoldDB" id="A0A835BQ99"/>
<reference evidence="2" key="1">
    <citation type="submission" date="2020-07" db="EMBL/GenBank/DDBJ databases">
        <title>Genome sequence and genetic diversity analysis of an under-domesticated orphan crop, white fonio (Digitaria exilis).</title>
        <authorList>
            <person name="Bennetzen J.L."/>
            <person name="Chen S."/>
            <person name="Ma X."/>
            <person name="Wang X."/>
            <person name="Yssel A.E.J."/>
            <person name="Chaluvadi S.R."/>
            <person name="Johnson M."/>
            <person name="Gangashetty P."/>
            <person name="Hamidou F."/>
            <person name="Sanogo M.D."/>
            <person name="Zwaenepoel A."/>
            <person name="Wallace J."/>
            <person name="Van De Peer Y."/>
            <person name="Van Deynze A."/>
        </authorList>
    </citation>
    <scope>NUCLEOTIDE SEQUENCE</scope>
    <source>
        <tissue evidence="2">Leaves</tissue>
    </source>
</reference>
<gene>
    <name evidence="2" type="ORF">HU200_036674</name>
</gene>
<comment type="caution">
    <text evidence="2">The sequence shown here is derived from an EMBL/GenBank/DDBJ whole genome shotgun (WGS) entry which is preliminary data.</text>
</comment>
<dbReference type="EMBL" id="JACEFO010001880">
    <property type="protein sequence ID" value="KAF8697023.1"/>
    <property type="molecule type" value="Genomic_DNA"/>
</dbReference>
<evidence type="ECO:0000256" key="1">
    <source>
        <dbReference type="SAM" id="Phobius"/>
    </source>
</evidence>
<organism evidence="2 3">
    <name type="scientific">Digitaria exilis</name>
    <dbReference type="NCBI Taxonomy" id="1010633"/>
    <lineage>
        <taxon>Eukaryota</taxon>
        <taxon>Viridiplantae</taxon>
        <taxon>Streptophyta</taxon>
        <taxon>Embryophyta</taxon>
        <taxon>Tracheophyta</taxon>
        <taxon>Spermatophyta</taxon>
        <taxon>Magnoliopsida</taxon>
        <taxon>Liliopsida</taxon>
        <taxon>Poales</taxon>
        <taxon>Poaceae</taxon>
        <taxon>PACMAD clade</taxon>
        <taxon>Panicoideae</taxon>
        <taxon>Panicodae</taxon>
        <taxon>Paniceae</taxon>
        <taxon>Anthephorinae</taxon>
        <taxon>Digitaria</taxon>
    </lineage>
</organism>
<sequence length="68" mass="7831">MGRSVSINFLYSSVAEGRKRKTHERRRLCSIPPTGLLSAIFWARVFNLFAKCLLVYIGLKLNLEIYNV</sequence>
<keyword evidence="1" id="KW-1133">Transmembrane helix</keyword>
<feature type="transmembrane region" description="Helical" evidence="1">
    <location>
        <begin position="35"/>
        <end position="59"/>
    </location>
</feature>
<evidence type="ECO:0000313" key="2">
    <source>
        <dbReference type="EMBL" id="KAF8697023.1"/>
    </source>
</evidence>
<evidence type="ECO:0000313" key="3">
    <source>
        <dbReference type="Proteomes" id="UP000636709"/>
    </source>
</evidence>
<proteinExistence type="predicted"/>
<protein>
    <submittedName>
        <fullName evidence="2">Uncharacterized protein</fullName>
    </submittedName>
</protein>
<keyword evidence="1" id="KW-0812">Transmembrane</keyword>
<name>A0A835BQ99_9POAL</name>
<dbReference type="Proteomes" id="UP000636709">
    <property type="component" value="Unassembled WGS sequence"/>
</dbReference>
<accession>A0A835BQ99</accession>
<keyword evidence="3" id="KW-1185">Reference proteome</keyword>